<dbReference type="PANTHER" id="PTHR37564:SF4">
    <property type="entry name" value="DNA-ASSOCIATED PROTEIN, PUTATIVE-RELATED"/>
    <property type="match status" value="1"/>
</dbReference>
<dbReference type="VEuPathDB" id="TriTrypDB:BSAL_90200"/>
<keyword evidence="2" id="KW-1185">Reference proteome</keyword>
<organism evidence="1 2">
    <name type="scientific">Bodo saltans</name>
    <name type="common">Flagellated protozoan</name>
    <dbReference type="NCBI Taxonomy" id="75058"/>
    <lineage>
        <taxon>Eukaryota</taxon>
        <taxon>Discoba</taxon>
        <taxon>Euglenozoa</taxon>
        <taxon>Kinetoplastea</taxon>
        <taxon>Metakinetoplastina</taxon>
        <taxon>Eubodonida</taxon>
        <taxon>Bodonidae</taxon>
        <taxon>Bodo</taxon>
    </lineage>
</organism>
<dbReference type="OrthoDB" id="1919336at2759"/>
<dbReference type="OMA" id="PRARMTK"/>
<evidence type="ECO:0000313" key="2">
    <source>
        <dbReference type="Proteomes" id="UP000051952"/>
    </source>
</evidence>
<evidence type="ECO:0000313" key="1">
    <source>
        <dbReference type="EMBL" id="CUG85598.1"/>
    </source>
</evidence>
<dbReference type="PANTHER" id="PTHR37564">
    <property type="entry name" value="KINETOPLAST DNA-ASSOCIATED PROTEIN"/>
    <property type="match status" value="1"/>
</dbReference>
<dbReference type="AlphaFoldDB" id="A0A0S4J5T0"/>
<dbReference type="InterPro" id="IPR052695">
    <property type="entry name" value="Kinetoplast-DNA-binding"/>
</dbReference>
<sequence>MSRAVSSFGLFLRDTKNSFLLKGLGFQERSKKVTKMFHALTPAERATLERRAKKVSYTRRPKKADRRRLPNKSLYTQFVRKQFGKVTGLPRARMTKIGKLWSKIQSAKAAADKAAVAKVVAAAKAKSKRSFKKSRKTQKK</sequence>
<dbReference type="SUPFAM" id="SSF47095">
    <property type="entry name" value="HMG-box"/>
    <property type="match status" value="1"/>
</dbReference>
<protein>
    <submittedName>
        <fullName evidence="1">Kinetoplast DNA-associated protein, putative</fullName>
    </submittedName>
</protein>
<dbReference type="Proteomes" id="UP000051952">
    <property type="component" value="Unassembled WGS sequence"/>
</dbReference>
<dbReference type="EMBL" id="CYKH01001176">
    <property type="protein sequence ID" value="CUG85598.1"/>
    <property type="molecule type" value="Genomic_DNA"/>
</dbReference>
<name>A0A0S4J5T0_BODSA</name>
<gene>
    <name evidence="1" type="ORF">BSAL_90200</name>
</gene>
<proteinExistence type="predicted"/>
<accession>A0A0S4J5T0</accession>
<dbReference type="InterPro" id="IPR036910">
    <property type="entry name" value="HMG_box_dom_sf"/>
</dbReference>
<reference evidence="2" key="1">
    <citation type="submission" date="2015-09" db="EMBL/GenBank/DDBJ databases">
        <authorList>
            <consortium name="Pathogen Informatics"/>
        </authorList>
    </citation>
    <scope>NUCLEOTIDE SEQUENCE [LARGE SCALE GENOMIC DNA]</scope>
    <source>
        <strain evidence="2">Lake Konstanz</strain>
    </source>
</reference>